<dbReference type="Proteomes" id="UP000198480">
    <property type="component" value="Unassembled WGS sequence"/>
</dbReference>
<dbReference type="InterPro" id="IPR003848">
    <property type="entry name" value="DUF218"/>
</dbReference>
<dbReference type="RefSeq" id="WP_089242446.1">
    <property type="nucleotide sequence ID" value="NZ_FZOK01000020.1"/>
</dbReference>
<feature type="transmembrane region" description="Helical" evidence="1">
    <location>
        <begin position="6"/>
        <end position="27"/>
    </location>
</feature>
<dbReference type="PANTHER" id="PTHR30336">
    <property type="entry name" value="INNER MEMBRANE PROTEIN, PROBABLE PERMEASE"/>
    <property type="match status" value="1"/>
</dbReference>
<dbReference type="PANTHER" id="PTHR30336:SF4">
    <property type="entry name" value="ENVELOPE BIOGENESIS FACTOR ELYC"/>
    <property type="match status" value="1"/>
</dbReference>
<accession>A0A239GXA3</accession>
<feature type="transmembrane region" description="Helical" evidence="1">
    <location>
        <begin position="34"/>
        <end position="54"/>
    </location>
</feature>
<dbReference type="EMBL" id="FZOK01000020">
    <property type="protein sequence ID" value="SNS73839.1"/>
    <property type="molecule type" value="Genomic_DNA"/>
</dbReference>
<keyword evidence="1" id="KW-0472">Membrane</keyword>
<dbReference type="InterPro" id="IPR014729">
    <property type="entry name" value="Rossmann-like_a/b/a_fold"/>
</dbReference>
<keyword evidence="4" id="KW-1185">Reference proteome</keyword>
<organism evidence="3 4">
    <name type="scientific">Belliella buryatensis</name>
    <dbReference type="NCBI Taxonomy" id="1500549"/>
    <lineage>
        <taxon>Bacteria</taxon>
        <taxon>Pseudomonadati</taxon>
        <taxon>Bacteroidota</taxon>
        <taxon>Cytophagia</taxon>
        <taxon>Cytophagales</taxon>
        <taxon>Cyclobacteriaceae</taxon>
        <taxon>Belliella</taxon>
    </lineage>
</organism>
<name>A0A239GXA3_9BACT</name>
<dbReference type="GO" id="GO:0005886">
    <property type="term" value="C:plasma membrane"/>
    <property type="evidence" value="ECO:0007669"/>
    <property type="project" value="TreeGrafter"/>
</dbReference>
<dbReference type="Pfam" id="PF02698">
    <property type="entry name" value="DUF218"/>
    <property type="match status" value="1"/>
</dbReference>
<gene>
    <name evidence="3" type="ORF">SAMN06295967_12028</name>
</gene>
<proteinExistence type="predicted"/>
<dbReference type="GO" id="GO:0043164">
    <property type="term" value="P:Gram-negative-bacterium-type cell wall biogenesis"/>
    <property type="evidence" value="ECO:0007669"/>
    <property type="project" value="TreeGrafter"/>
</dbReference>
<dbReference type="AlphaFoldDB" id="A0A239GXA3"/>
<evidence type="ECO:0000259" key="2">
    <source>
        <dbReference type="Pfam" id="PF02698"/>
    </source>
</evidence>
<dbReference type="Gene3D" id="3.40.50.620">
    <property type="entry name" value="HUPs"/>
    <property type="match status" value="1"/>
</dbReference>
<evidence type="ECO:0000313" key="3">
    <source>
        <dbReference type="EMBL" id="SNS73839.1"/>
    </source>
</evidence>
<protein>
    <submittedName>
        <fullName evidence="3">Uncharacterized SAM-binding protein YcdF, DUF218 family</fullName>
    </submittedName>
</protein>
<reference evidence="4" key="1">
    <citation type="submission" date="2017-06" db="EMBL/GenBank/DDBJ databases">
        <authorList>
            <person name="Varghese N."/>
            <person name="Submissions S."/>
        </authorList>
    </citation>
    <scope>NUCLEOTIDE SEQUENCE [LARGE SCALE GENOMIC DNA]</scope>
    <source>
        <strain evidence="4">5C</strain>
    </source>
</reference>
<feature type="domain" description="DUF218" evidence="2">
    <location>
        <begin position="79"/>
        <end position="246"/>
    </location>
</feature>
<dbReference type="OrthoDB" id="9782395at2"/>
<dbReference type="CDD" id="cd06259">
    <property type="entry name" value="YdcF-like"/>
    <property type="match status" value="1"/>
</dbReference>
<evidence type="ECO:0000256" key="1">
    <source>
        <dbReference type="SAM" id="Phobius"/>
    </source>
</evidence>
<dbReference type="GO" id="GO:0000270">
    <property type="term" value="P:peptidoglycan metabolic process"/>
    <property type="evidence" value="ECO:0007669"/>
    <property type="project" value="TreeGrafter"/>
</dbReference>
<keyword evidence="1" id="KW-1133">Transmembrane helix</keyword>
<dbReference type="InterPro" id="IPR051599">
    <property type="entry name" value="Cell_Envelope_Assoc"/>
</dbReference>
<sequence length="256" mass="29359">MFFYLSQFLSFIVMPLSICLILIIFGLIKIKKKLGIKFLSCGVILLLLFSNQFLSNEAINAWEPDYKVIATLSDYEYGIVLTGVTNLSKEIYDRTFFNKGADRATHAIQLYKLGKIKKILITGGQGLNPSNPNTEAELLRDFMLIAGVDEANIIIEQEAKNTYQNAIFTKEIFDREGIPLEQKHLLITSAFHMKRAKGCFDKAGLLTETFSVDYYGYNRKFDFPVLAYPDPYSIYIWQKLFKEWIGIIMYKVAGYI</sequence>
<keyword evidence="1" id="KW-0812">Transmembrane</keyword>
<evidence type="ECO:0000313" key="4">
    <source>
        <dbReference type="Proteomes" id="UP000198480"/>
    </source>
</evidence>